<dbReference type="EMBL" id="KV141479">
    <property type="protein sequence ID" value="KZT76219.1"/>
    <property type="molecule type" value="Genomic_DNA"/>
</dbReference>
<sequence>MRNRLRTPAAIVHQATRRSCALQRPAMRQRPANKRAILRGRFRNRSASMMRRSCGTAALMERRLGVTMRPRARLIEQPSTATIARPCAPSRTHVGAAACGDGAAVISIEF</sequence>
<dbReference type="Proteomes" id="UP000250235">
    <property type="component" value="Unassembled WGS sequence"/>
</dbReference>
<name>A0A2Z6ZT98_9LAMI</name>
<evidence type="ECO:0000313" key="2">
    <source>
        <dbReference type="Proteomes" id="UP000250235"/>
    </source>
</evidence>
<protein>
    <submittedName>
        <fullName evidence="1">Uncharacterized protein</fullName>
    </submittedName>
</protein>
<keyword evidence="2" id="KW-1185">Reference proteome</keyword>
<gene>
    <name evidence="1" type="ORF">F511_46756</name>
</gene>
<proteinExistence type="predicted"/>
<accession>A0A2Z6ZT98</accession>
<reference evidence="1 2" key="1">
    <citation type="journal article" date="2015" name="Proc. Natl. Acad. Sci. U.S.A.">
        <title>The resurrection genome of Boea hygrometrica: A blueprint for survival of dehydration.</title>
        <authorList>
            <person name="Xiao L."/>
            <person name="Yang G."/>
            <person name="Zhang L."/>
            <person name="Yang X."/>
            <person name="Zhao S."/>
            <person name="Ji Z."/>
            <person name="Zhou Q."/>
            <person name="Hu M."/>
            <person name="Wang Y."/>
            <person name="Chen M."/>
            <person name="Xu Y."/>
            <person name="Jin H."/>
            <person name="Xiao X."/>
            <person name="Hu G."/>
            <person name="Bao F."/>
            <person name="Hu Y."/>
            <person name="Wan P."/>
            <person name="Li L."/>
            <person name="Deng X."/>
            <person name="Kuang T."/>
            <person name="Xiang C."/>
            <person name="Zhu J.K."/>
            <person name="Oliver M.J."/>
            <person name="He Y."/>
        </authorList>
    </citation>
    <scope>NUCLEOTIDE SEQUENCE [LARGE SCALE GENOMIC DNA]</scope>
    <source>
        <strain evidence="2">cv. XS01</strain>
    </source>
</reference>
<dbReference type="AlphaFoldDB" id="A0A2Z6ZT98"/>
<evidence type="ECO:0000313" key="1">
    <source>
        <dbReference type="EMBL" id="KZT76219.1"/>
    </source>
</evidence>
<organism evidence="1 2">
    <name type="scientific">Dorcoceras hygrometricum</name>
    <dbReference type="NCBI Taxonomy" id="472368"/>
    <lineage>
        <taxon>Eukaryota</taxon>
        <taxon>Viridiplantae</taxon>
        <taxon>Streptophyta</taxon>
        <taxon>Embryophyta</taxon>
        <taxon>Tracheophyta</taxon>
        <taxon>Spermatophyta</taxon>
        <taxon>Magnoliopsida</taxon>
        <taxon>eudicotyledons</taxon>
        <taxon>Gunneridae</taxon>
        <taxon>Pentapetalae</taxon>
        <taxon>asterids</taxon>
        <taxon>lamiids</taxon>
        <taxon>Lamiales</taxon>
        <taxon>Gesneriaceae</taxon>
        <taxon>Didymocarpoideae</taxon>
        <taxon>Trichosporeae</taxon>
        <taxon>Loxocarpinae</taxon>
        <taxon>Dorcoceras</taxon>
    </lineage>
</organism>